<name>A0A1G4M7L4_LACFM</name>
<feature type="compositionally biased region" description="Polar residues" evidence="2">
    <location>
        <begin position="131"/>
        <end position="143"/>
    </location>
</feature>
<dbReference type="AlphaFoldDB" id="A0A1G4M7L4"/>
<evidence type="ECO:0000256" key="1">
    <source>
        <dbReference type="SAM" id="Coils"/>
    </source>
</evidence>
<dbReference type="InterPro" id="IPR013712">
    <property type="entry name" value="MMR1"/>
</dbReference>
<organism evidence="3 4">
    <name type="scientific">Lachancea fermentati</name>
    <name type="common">Zygosaccharomyces fermentati</name>
    <dbReference type="NCBI Taxonomy" id="4955"/>
    <lineage>
        <taxon>Eukaryota</taxon>
        <taxon>Fungi</taxon>
        <taxon>Dikarya</taxon>
        <taxon>Ascomycota</taxon>
        <taxon>Saccharomycotina</taxon>
        <taxon>Saccharomycetes</taxon>
        <taxon>Saccharomycetales</taxon>
        <taxon>Saccharomycetaceae</taxon>
        <taxon>Lachancea</taxon>
    </lineage>
</organism>
<feature type="coiled-coil region" evidence="1">
    <location>
        <begin position="277"/>
        <end position="351"/>
    </location>
</feature>
<dbReference type="OrthoDB" id="4035554at2759"/>
<dbReference type="OMA" id="HISMQMA"/>
<evidence type="ECO:0000313" key="3">
    <source>
        <dbReference type="EMBL" id="SCV99768.1"/>
    </source>
</evidence>
<feature type="region of interest" description="Disordered" evidence="2">
    <location>
        <begin position="129"/>
        <end position="166"/>
    </location>
</feature>
<feature type="compositionally biased region" description="Polar residues" evidence="2">
    <location>
        <begin position="63"/>
        <end position="76"/>
    </location>
</feature>
<feature type="region of interest" description="Disordered" evidence="2">
    <location>
        <begin position="382"/>
        <end position="426"/>
    </location>
</feature>
<dbReference type="EMBL" id="LT598489">
    <property type="protein sequence ID" value="SCV99768.1"/>
    <property type="molecule type" value="Genomic_DNA"/>
</dbReference>
<evidence type="ECO:0000313" key="4">
    <source>
        <dbReference type="Proteomes" id="UP000190831"/>
    </source>
</evidence>
<reference evidence="4" key="1">
    <citation type="submission" date="2016-03" db="EMBL/GenBank/DDBJ databases">
        <authorList>
            <person name="Devillers H."/>
        </authorList>
    </citation>
    <scope>NUCLEOTIDE SEQUENCE [LARGE SCALE GENOMIC DNA]</scope>
</reference>
<keyword evidence="1" id="KW-0175">Coiled coil</keyword>
<sequence>MSTPTMSAEQLSPKMSPTMFHLDDNLPSLGAPSFMYLDDNKQYPTMYRTSLSKLSERGRQGRNRQVTPTTPTKLLRSNSPIRTMLNNAPKMLKPEYIAPPKLCFGKGISNIATPSMILTSSKLNFGAGLPKSSTKTQSHSRGLSSVSTTTSEATACEPCSGTSDPSIAVPTTSSVTVKNAAEYKFLAETSTASSSSTLDLKELPNELQFEMPMTKAEFVLATQSKRSSYISSVGSTQDDDLGEWFTNYPEDRQALLPTNESSEQREEALKSESILQSEHLALRIKQLELQVTELRLQNSDLRNSIVTHRTVQDKCMFDAFNEAQREKERTQVEMERKMKQLKKQIDNYKMVIKKLTSPVKTAPVSKPRVQMLDASTLDNITEIETSDDDSANTSIDGSGNDDAESSEAQRAQKPSGFDLKVSLATR</sequence>
<feature type="region of interest" description="Disordered" evidence="2">
    <location>
        <begin position="54"/>
        <end position="76"/>
    </location>
</feature>
<accession>A0A1G4M7L4</accession>
<gene>
    <name evidence="3" type="ORF">LAFE_0B02080G</name>
</gene>
<dbReference type="Proteomes" id="UP000190831">
    <property type="component" value="Chromosome B"/>
</dbReference>
<proteinExistence type="predicted"/>
<evidence type="ECO:0000256" key="2">
    <source>
        <dbReference type="SAM" id="MobiDB-lite"/>
    </source>
</evidence>
<protein>
    <submittedName>
        <fullName evidence="3">LAFE_0B02080g1_1</fullName>
    </submittedName>
</protein>
<dbReference type="Pfam" id="PF08505">
    <property type="entry name" value="MMR1"/>
    <property type="match status" value="2"/>
</dbReference>
<feature type="compositionally biased region" description="Low complexity" evidence="2">
    <location>
        <begin position="144"/>
        <end position="155"/>
    </location>
</feature>
<keyword evidence="4" id="KW-1185">Reference proteome</keyword>
<dbReference type="STRING" id="4955.A0A1G4M7L4"/>